<feature type="region of interest" description="Disordered" evidence="5">
    <location>
        <begin position="1"/>
        <end position="422"/>
    </location>
</feature>
<feature type="coiled-coil region" evidence="4">
    <location>
        <begin position="743"/>
        <end position="809"/>
    </location>
</feature>
<feature type="region of interest" description="Disordered" evidence="5">
    <location>
        <begin position="844"/>
        <end position="879"/>
    </location>
</feature>
<feature type="compositionally biased region" description="Polar residues" evidence="5">
    <location>
        <begin position="171"/>
        <end position="180"/>
    </location>
</feature>
<comment type="caution">
    <text evidence="7">The sequence shown here is derived from an EMBL/GenBank/DDBJ whole genome shotgun (WGS) entry which is preliminary data.</text>
</comment>
<evidence type="ECO:0000256" key="5">
    <source>
        <dbReference type="SAM" id="MobiDB-lite"/>
    </source>
</evidence>
<feature type="compositionally biased region" description="Polar residues" evidence="5">
    <location>
        <begin position="331"/>
        <end position="369"/>
    </location>
</feature>
<feature type="compositionally biased region" description="Low complexity" evidence="5">
    <location>
        <begin position="76"/>
        <end position="93"/>
    </location>
</feature>
<dbReference type="AlphaFoldDB" id="A0A8H6F2K4"/>
<evidence type="ECO:0000256" key="4">
    <source>
        <dbReference type="SAM" id="Coils"/>
    </source>
</evidence>
<dbReference type="GO" id="GO:0010468">
    <property type="term" value="P:regulation of gene expression"/>
    <property type="evidence" value="ECO:0007669"/>
    <property type="project" value="UniProtKB-ARBA"/>
</dbReference>
<name>A0A8H6F2K4_CANAX</name>
<sequence length="908" mass="102277">MSASPPEETPLDTTSSIPEEPEQQQQQQQQQPESSIEHQDDEEGDVNEAEDNEDEDEQKEEKEDEDGDTEAKQSSDNNDAANDNEAGGNLSEASTEESTEESAEETQTNPTEDKNNEQQQQDDDDAESENKVESNEHQDNVNSNDNSKQDSNSDNDMQFDIPDAPDVIDSASESGKQEPTNVDADDNQDKMDVDIPQETSIAFTTNTQNTNTEEYEKEESKQELGEDEELKHIQEDDPSFDENYNSNNDPDKSNDDFDTSALINGDDFNMEIDDLDYSKDVESESNQQEGKPEEEEEEEEQKKNSELSEVKSNVESTSDQKESEIKEESTGENPNESQPTTTSVVGASATEPLSSNQNTSIASSEVKTNTTDKDVDMDQQQKEVEPESKEKEEDEEDEEDDQEEEDEDEPEEPPKEKPQYKQTHLIVIPSYASWFNMKKIHKIEKESLPEFFDSIHPSKSPKLYVNYRNFMINSYRLNPNEFLTLTSCRRNLVGDVGTLMRVHRFLNKWGLINYQVRPQFKPGYALEKMPNGQSMDLPYTGDYHVKFDTPRGLFPFDTSRIPVERVDVKKLQQLMNESSNSNSGEVKQEKQPPPPPQQQKQNGNKGKKHGLEEEEKVEIEGSQPPLKKKHQEDGWTKTEKDALIKDKFNPINDEDETNIKLLKYASNYPISSIDNPVLANLTFMTKLVDSNVAKAASEAAKKAIDESIENKVQEVYNGNNNTNGGNGEREMHKIGSSIVNHEISKIETKLDKVEELEKIYERERQNMLKQQEELFIDRISLTKSTIGVIKKLEEAIKLIESNNNNNNTATGSGGGGVRDSTNINGLLNEAKSLLYKPTRRALEQIKNGDNTNNTASNNSTTGDDVNDGGSKINSTTTGGSTTIDVELQDDSFKPLSLKTPQTFKIWAP</sequence>
<accession>A0A8H6F2K4</accession>
<evidence type="ECO:0000256" key="3">
    <source>
        <dbReference type="ARBA" id="ARBA00023242"/>
    </source>
</evidence>
<dbReference type="Pfam" id="PF16495">
    <property type="entry name" value="SWIRM-assoc_1"/>
    <property type="match status" value="1"/>
</dbReference>
<evidence type="ECO:0000259" key="6">
    <source>
        <dbReference type="PROSITE" id="PS50934"/>
    </source>
</evidence>
<evidence type="ECO:0000256" key="2">
    <source>
        <dbReference type="ARBA" id="ARBA00023163"/>
    </source>
</evidence>
<dbReference type="InterPro" id="IPR007526">
    <property type="entry name" value="SWIRM"/>
</dbReference>
<protein>
    <submittedName>
        <fullName evidence="7">SWIRM domain family protein</fullName>
    </submittedName>
</protein>
<keyword evidence="1" id="KW-0805">Transcription regulation</keyword>
<keyword evidence="4" id="KW-0175">Coiled coil</keyword>
<feature type="compositionally biased region" description="Basic and acidic residues" evidence="5">
    <location>
        <begin position="218"/>
        <end position="235"/>
    </location>
</feature>
<feature type="compositionally biased region" description="Basic and acidic residues" evidence="5">
    <location>
        <begin position="370"/>
        <end position="391"/>
    </location>
</feature>
<reference evidence="7 8" key="1">
    <citation type="submission" date="2020-03" db="EMBL/GenBank/DDBJ databases">
        <title>FDA dAtabase for Regulatory Grade micrObial Sequences (FDA-ARGOS): Supporting development and validation of Infectious Disease Dx tests.</title>
        <authorList>
            <person name="Campos J."/>
            <person name="Goldberg B."/>
            <person name="Tallon L."/>
            <person name="Sadzewicz L."/>
            <person name="Vavikolanu K."/>
            <person name="Mehta A."/>
            <person name="Aluvathingal J."/>
            <person name="Nadendla S."/>
            <person name="Nandy P."/>
            <person name="Geyer C."/>
            <person name="Yan Y."/>
            <person name="Sichtig H."/>
        </authorList>
    </citation>
    <scope>NUCLEOTIDE SEQUENCE [LARGE SCALE GENOMIC DNA]</scope>
    <source>
        <strain evidence="7 8">FDAARGOS_656</strain>
    </source>
</reference>
<evidence type="ECO:0000313" key="7">
    <source>
        <dbReference type="EMBL" id="KAF6065313.1"/>
    </source>
</evidence>
<keyword evidence="3" id="KW-0539">Nucleus</keyword>
<feature type="compositionally biased region" description="Acidic residues" evidence="5">
    <location>
        <begin position="94"/>
        <end position="104"/>
    </location>
</feature>
<proteinExistence type="predicted"/>
<feature type="compositionally biased region" description="Basic and acidic residues" evidence="5">
    <location>
        <begin position="318"/>
        <end position="329"/>
    </location>
</feature>
<organism evidence="7 8">
    <name type="scientific">Candida albicans</name>
    <name type="common">Yeast</name>
    <dbReference type="NCBI Taxonomy" id="5476"/>
    <lineage>
        <taxon>Eukaryota</taxon>
        <taxon>Fungi</taxon>
        <taxon>Dikarya</taxon>
        <taxon>Ascomycota</taxon>
        <taxon>Saccharomycotina</taxon>
        <taxon>Pichiomycetes</taxon>
        <taxon>Debaryomycetaceae</taxon>
        <taxon>Candida/Lodderomyces clade</taxon>
        <taxon>Candida</taxon>
    </lineage>
</organism>
<feature type="compositionally biased region" description="Basic and acidic residues" evidence="5">
    <location>
        <begin position="630"/>
        <end position="641"/>
    </location>
</feature>
<keyword evidence="2" id="KW-0804">Transcription</keyword>
<feature type="domain" description="SWIRM" evidence="6">
    <location>
        <begin position="426"/>
        <end position="523"/>
    </location>
</feature>
<dbReference type="InterPro" id="IPR009057">
    <property type="entry name" value="Homeodomain-like_sf"/>
</dbReference>
<gene>
    <name evidence="7" type="ORF">FOB64_005065</name>
</gene>
<evidence type="ECO:0000256" key="1">
    <source>
        <dbReference type="ARBA" id="ARBA00023015"/>
    </source>
</evidence>
<dbReference type="FunFam" id="1.10.10.10:FF:000020">
    <property type="entry name" value="SWI/SNF complex subunit SMARCC2 isoform c"/>
    <property type="match status" value="1"/>
</dbReference>
<dbReference type="PROSITE" id="PS50934">
    <property type="entry name" value="SWIRM"/>
    <property type="match status" value="1"/>
</dbReference>
<dbReference type="SUPFAM" id="SSF46689">
    <property type="entry name" value="Homeodomain-like"/>
    <property type="match status" value="1"/>
</dbReference>
<feature type="compositionally biased region" description="Basic and acidic residues" evidence="5">
    <location>
        <begin position="300"/>
        <end position="309"/>
    </location>
</feature>
<dbReference type="GO" id="GO:0005634">
    <property type="term" value="C:nucleus"/>
    <property type="evidence" value="ECO:0007669"/>
    <property type="project" value="UniProtKB-ARBA"/>
</dbReference>
<dbReference type="Proteomes" id="UP000536275">
    <property type="component" value="Unassembled WGS sequence"/>
</dbReference>
<feature type="compositionally biased region" description="Acidic residues" evidence="5">
    <location>
        <begin position="39"/>
        <end position="68"/>
    </location>
</feature>
<evidence type="ECO:0000313" key="8">
    <source>
        <dbReference type="Proteomes" id="UP000536275"/>
    </source>
</evidence>
<feature type="region of interest" description="Disordered" evidence="5">
    <location>
        <begin position="577"/>
        <end position="641"/>
    </location>
</feature>
<feature type="compositionally biased region" description="Basic and acidic residues" evidence="5">
    <location>
        <begin position="128"/>
        <end position="139"/>
    </location>
</feature>
<dbReference type="Pfam" id="PF04433">
    <property type="entry name" value="SWIRM"/>
    <property type="match status" value="1"/>
</dbReference>
<dbReference type="Gene3D" id="1.10.10.10">
    <property type="entry name" value="Winged helix-like DNA-binding domain superfamily/Winged helix DNA-binding domain"/>
    <property type="match status" value="1"/>
</dbReference>
<dbReference type="InterPro" id="IPR036388">
    <property type="entry name" value="WH-like_DNA-bd_sf"/>
</dbReference>
<dbReference type="EMBL" id="JABWAD010000059">
    <property type="protein sequence ID" value="KAF6065313.1"/>
    <property type="molecule type" value="Genomic_DNA"/>
</dbReference>
<feature type="compositionally biased region" description="Low complexity" evidence="5">
    <location>
        <begin position="847"/>
        <end position="863"/>
    </location>
</feature>
<dbReference type="InterPro" id="IPR032451">
    <property type="entry name" value="SMARCC_C"/>
</dbReference>
<feature type="compositionally biased region" description="Low complexity" evidence="5">
    <location>
        <begin position="23"/>
        <end position="33"/>
    </location>
</feature>
<feature type="compositionally biased region" description="Low complexity" evidence="5">
    <location>
        <begin position="140"/>
        <end position="156"/>
    </location>
</feature>
<feature type="compositionally biased region" description="Acidic residues" evidence="5">
    <location>
        <begin position="392"/>
        <end position="411"/>
    </location>
</feature>